<comment type="caution">
    <text evidence="1">The sequence shown here is derived from an EMBL/GenBank/DDBJ whole genome shotgun (WGS) entry which is preliminary data.</text>
</comment>
<reference evidence="2" key="1">
    <citation type="submission" date="2017-08" db="EMBL/GenBank/DDBJ databases">
        <title>A dynamic microbial community with high functional redundancy inhabits the cold, oxic subseafloor aquifer.</title>
        <authorList>
            <person name="Tully B.J."/>
            <person name="Wheat C.G."/>
            <person name="Glazer B.T."/>
            <person name="Huber J.A."/>
        </authorList>
    </citation>
    <scope>NUCLEOTIDE SEQUENCE [LARGE SCALE GENOMIC DNA]</scope>
</reference>
<evidence type="ECO:0008006" key="3">
    <source>
        <dbReference type="Google" id="ProtNLM"/>
    </source>
</evidence>
<evidence type="ECO:0000313" key="1">
    <source>
        <dbReference type="EMBL" id="PCI29793.1"/>
    </source>
</evidence>
<proteinExistence type="predicted"/>
<organism evidence="1 2">
    <name type="scientific">SAR324 cluster bacterium</name>
    <dbReference type="NCBI Taxonomy" id="2024889"/>
    <lineage>
        <taxon>Bacteria</taxon>
        <taxon>Deltaproteobacteria</taxon>
        <taxon>SAR324 cluster</taxon>
    </lineage>
</organism>
<dbReference type="PANTHER" id="PTHR36837">
    <property type="entry name" value="POLY(3-HYDROXYALKANOATE) POLYMERASE SUBUNIT PHAC"/>
    <property type="match status" value="1"/>
</dbReference>
<evidence type="ECO:0000313" key="2">
    <source>
        <dbReference type="Proteomes" id="UP000218113"/>
    </source>
</evidence>
<sequence>MTEIFTAVHLLNQMGRTPVDNTAGHTSALHWKSKLGAVNLRYLIHLSQALEAMEHHPLFFGPVSAWAGWQKRGVNGFWLDPIKQMANQAIEEEESPDIFIRGNQLIEKQYTGLLYEFCSHFITDNHFNQVKIKKIRVSTAGQKLIYSFLTRFSRLEKSYHTLGLSKLKAIKELLKSLLILITETPLLPGNLPFSKTQVVLEKADFKEYLGGLRSRLEVLYAERAFDPMTYSEVVTQHSIGCTAHQIVPHSNLKNACLLHFTLPDQIQPNGDAIYLSSPMINHCEIFDLAPGKSLVELLVREGYQVYLVKYSNPGREEVELGLGFYGKELHDHFLEIITELEPQATINIFGYCMGGTLILPYLARRAEERLAQGKEMDIKKLILMTSPVSFDDSNDSFRCMRAFINGCYDPLVIDELFGETNIPSQVIDAGMEEAQPGVQYTTNLGFFSRAFDRQTLRESAPFVYWLTHGIRFPIQAHREWIQSIYLDNQIFNGTYCLPSGVPQLHDKPVDMKALEDADITILDYRGTRDTIAPPSTCIASELWGKRLKNRSITQNGLNRTIEKNVGHGFVVNPVLLKDFVGVAIDFLQENGVGE</sequence>
<protein>
    <recommendedName>
        <fullName evidence="3">AB hydrolase-1 domain-containing protein</fullName>
    </recommendedName>
</protein>
<dbReference type="PANTHER" id="PTHR36837:SF2">
    <property type="entry name" value="POLY(3-HYDROXYALKANOATE) POLYMERASE SUBUNIT PHAC"/>
    <property type="match status" value="1"/>
</dbReference>
<dbReference type="Proteomes" id="UP000218113">
    <property type="component" value="Unassembled WGS sequence"/>
</dbReference>
<dbReference type="InterPro" id="IPR029058">
    <property type="entry name" value="AB_hydrolase_fold"/>
</dbReference>
<dbReference type="AlphaFoldDB" id="A0A2A4T8A6"/>
<dbReference type="EMBL" id="NVSR01000010">
    <property type="protein sequence ID" value="PCI29793.1"/>
    <property type="molecule type" value="Genomic_DNA"/>
</dbReference>
<dbReference type="InterPro" id="IPR051321">
    <property type="entry name" value="PHA/PHB_synthase"/>
</dbReference>
<name>A0A2A4T8A6_9DELT</name>
<dbReference type="Gene3D" id="3.40.50.1820">
    <property type="entry name" value="alpha/beta hydrolase"/>
    <property type="match status" value="1"/>
</dbReference>
<dbReference type="SUPFAM" id="SSF53474">
    <property type="entry name" value="alpha/beta-Hydrolases"/>
    <property type="match status" value="1"/>
</dbReference>
<accession>A0A2A4T8A6</accession>
<gene>
    <name evidence="1" type="ORF">COB67_03340</name>
</gene>